<evidence type="ECO:0000256" key="5">
    <source>
        <dbReference type="ARBA" id="ARBA00022801"/>
    </source>
</evidence>
<dbReference type="GO" id="GO:0016788">
    <property type="term" value="F:hydrolase activity, acting on ester bonds"/>
    <property type="evidence" value="ECO:0007669"/>
    <property type="project" value="InterPro"/>
</dbReference>
<gene>
    <name evidence="8" type="ORF">Cgig2_024335</name>
</gene>
<organism evidence="8 9">
    <name type="scientific">Carnegiea gigantea</name>
    <dbReference type="NCBI Taxonomy" id="171969"/>
    <lineage>
        <taxon>Eukaryota</taxon>
        <taxon>Viridiplantae</taxon>
        <taxon>Streptophyta</taxon>
        <taxon>Embryophyta</taxon>
        <taxon>Tracheophyta</taxon>
        <taxon>Spermatophyta</taxon>
        <taxon>Magnoliopsida</taxon>
        <taxon>eudicotyledons</taxon>
        <taxon>Gunneridae</taxon>
        <taxon>Pentapetalae</taxon>
        <taxon>Caryophyllales</taxon>
        <taxon>Cactineae</taxon>
        <taxon>Cactaceae</taxon>
        <taxon>Cactoideae</taxon>
        <taxon>Echinocereeae</taxon>
        <taxon>Carnegiea</taxon>
    </lineage>
</organism>
<evidence type="ECO:0000256" key="2">
    <source>
        <dbReference type="ARBA" id="ARBA00008668"/>
    </source>
</evidence>
<evidence type="ECO:0000256" key="6">
    <source>
        <dbReference type="ARBA" id="ARBA00022963"/>
    </source>
</evidence>
<protein>
    <submittedName>
        <fullName evidence="8">Uncharacterized protein</fullName>
    </submittedName>
</protein>
<dbReference type="CDD" id="cd01837">
    <property type="entry name" value="SGNH_plant_lipase_like"/>
    <property type="match status" value="1"/>
</dbReference>
<dbReference type="PANTHER" id="PTHR45650">
    <property type="entry name" value="GDSL-LIKE LIPASE/ACYLHYDROLASE-RELATED"/>
    <property type="match status" value="1"/>
</dbReference>
<keyword evidence="4" id="KW-0732">Signal</keyword>
<dbReference type="AlphaFoldDB" id="A0A9Q1K2Q3"/>
<reference evidence="8" key="1">
    <citation type="submission" date="2022-04" db="EMBL/GenBank/DDBJ databases">
        <title>Carnegiea gigantea Genome sequencing and assembly v2.</title>
        <authorList>
            <person name="Copetti D."/>
            <person name="Sanderson M.J."/>
            <person name="Burquez A."/>
            <person name="Wojciechowski M.F."/>
        </authorList>
    </citation>
    <scope>NUCLEOTIDE SEQUENCE</scope>
    <source>
        <strain evidence="8">SGP5-SGP5p</strain>
        <tissue evidence="8">Aerial part</tissue>
    </source>
</reference>
<keyword evidence="9" id="KW-1185">Reference proteome</keyword>
<keyword evidence="3" id="KW-0964">Secreted</keyword>
<name>A0A9Q1K2Q3_9CARY</name>
<dbReference type="OrthoDB" id="1600564at2759"/>
<comment type="caution">
    <text evidence="8">The sequence shown here is derived from an EMBL/GenBank/DDBJ whole genome shotgun (WGS) entry which is preliminary data.</text>
</comment>
<dbReference type="EMBL" id="JAKOGI010000420">
    <property type="protein sequence ID" value="KAJ8435348.1"/>
    <property type="molecule type" value="Genomic_DNA"/>
</dbReference>
<proteinExistence type="inferred from homology"/>
<evidence type="ECO:0000256" key="4">
    <source>
        <dbReference type="ARBA" id="ARBA00022729"/>
    </source>
</evidence>
<comment type="subcellular location">
    <subcellularLocation>
        <location evidence="1">Secreted</location>
    </subcellularLocation>
</comment>
<evidence type="ECO:0000256" key="3">
    <source>
        <dbReference type="ARBA" id="ARBA00022525"/>
    </source>
</evidence>
<accession>A0A9Q1K2Q3</accession>
<dbReference type="Proteomes" id="UP001153076">
    <property type="component" value="Unassembled WGS sequence"/>
</dbReference>
<evidence type="ECO:0000313" key="9">
    <source>
        <dbReference type="Proteomes" id="UP001153076"/>
    </source>
</evidence>
<evidence type="ECO:0000313" key="8">
    <source>
        <dbReference type="EMBL" id="KAJ8435348.1"/>
    </source>
</evidence>
<dbReference type="InterPro" id="IPR035669">
    <property type="entry name" value="SGNH_plant_lipase-like"/>
</dbReference>
<evidence type="ECO:0000256" key="1">
    <source>
        <dbReference type="ARBA" id="ARBA00004613"/>
    </source>
</evidence>
<dbReference type="Pfam" id="PF00657">
    <property type="entry name" value="Lipase_GDSL"/>
    <property type="match status" value="1"/>
</dbReference>
<keyword evidence="5" id="KW-0378">Hydrolase</keyword>
<dbReference type="GO" id="GO:0016042">
    <property type="term" value="P:lipid catabolic process"/>
    <property type="evidence" value="ECO:0007669"/>
    <property type="project" value="UniProtKB-KW"/>
</dbReference>
<dbReference type="Gene3D" id="3.40.50.1110">
    <property type="entry name" value="SGNH hydrolase"/>
    <property type="match status" value="1"/>
</dbReference>
<evidence type="ECO:0000256" key="7">
    <source>
        <dbReference type="ARBA" id="ARBA00023098"/>
    </source>
</evidence>
<comment type="similarity">
    <text evidence="2">Belongs to the 'GDSL' lipolytic enzyme family.</text>
</comment>
<dbReference type="InterPro" id="IPR036514">
    <property type="entry name" value="SGNH_hydro_sf"/>
</dbReference>
<keyword evidence="7" id="KW-0443">Lipid metabolism</keyword>
<sequence>MHLYSRNPIMAQTIYGTSVLLILQFVLSSVQLQKASGLPQIPAIFAFGDSLIDSGNNNYLTSVAKSNYWPYGCDFSHGPTGRFSNGKTVLDFLGEKVGIPDLPAFADPRTVGLGILGGVNYASAAAGILDETGRHWGGRISLSQQVINFESTLDGLKRMIGEHNISHYLARSIAVMSFGSNDYINNYLIPSLYDSSYKYNPPEFAKFLLNHYTRQLLLWSVFPSYLPLVIQTSSILILLPCQKALYSVGLRKFFTVGVGPLGCIPNQRAGGQAAPGRCADYVNQILGSYNEGLRSLVAQLNANHPAAIFVYVNAYGFLGDILNNPASFGFKVIDRACCGLGQVTCLPNVTPCGERNQYVFWDAYHPTEAVNSILAQRAFTGPPSDCYPINFQHLDSLGAPNSIRSPERTIAKALDHFHMPLGSFFNNFEGAKLGEWAEAKEPWVGTPVEPFYFHQCSKEAELEEANACLFASQRACNLVRGRLSSKATVLVSYRSYSRSLSALY</sequence>
<dbReference type="InterPro" id="IPR001087">
    <property type="entry name" value="GDSL"/>
</dbReference>
<dbReference type="GO" id="GO:0005576">
    <property type="term" value="C:extracellular region"/>
    <property type="evidence" value="ECO:0007669"/>
    <property type="project" value="UniProtKB-SubCell"/>
</dbReference>
<keyword evidence="6" id="KW-0442">Lipid degradation</keyword>
<dbReference type="PANTHER" id="PTHR45650:SF8">
    <property type="entry name" value="GDSL ESTERASE_LIPASE"/>
    <property type="match status" value="1"/>
</dbReference>
<dbReference type="InterPro" id="IPR051238">
    <property type="entry name" value="GDSL_esterase/lipase"/>
</dbReference>